<sequence>MSQSPFDIPPTEEGEQEEIPPNPPSPMDQPPLSQQPEVETVNEDDKNLADHVKDRRQPGEPNPNDDPLDLKFDFMHTENPTVEGLPPEEMLDRTFLMPPAEDGTRAKIIERVNQHKEQVQQHPDMIRFKCLVNDEYEEVVAYNDVMDYIEQDQTWDGK</sequence>
<dbReference type="AlphaFoldDB" id="A0A9N8ECS3"/>
<name>A0A9N8ECS3_9STRA</name>
<protein>
    <submittedName>
        <fullName evidence="2">Uncharacterized protein</fullName>
    </submittedName>
</protein>
<accession>A0A9N8ECS3</accession>
<evidence type="ECO:0000313" key="3">
    <source>
        <dbReference type="Proteomes" id="UP001153069"/>
    </source>
</evidence>
<keyword evidence="3" id="KW-1185">Reference proteome</keyword>
<feature type="compositionally biased region" description="Basic and acidic residues" evidence="1">
    <location>
        <begin position="43"/>
        <end position="58"/>
    </location>
</feature>
<comment type="caution">
    <text evidence="2">The sequence shown here is derived from an EMBL/GenBank/DDBJ whole genome shotgun (WGS) entry which is preliminary data.</text>
</comment>
<feature type="compositionally biased region" description="Pro residues" evidence="1">
    <location>
        <begin position="20"/>
        <end position="29"/>
    </location>
</feature>
<gene>
    <name evidence="2" type="ORF">SEMRO_889_G216510.1</name>
</gene>
<evidence type="ECO:0000256" key="1">
    <source>
        <dbReference type="SAM" id="MobiDB-lite"/>
    </source>
</evidence>
<dbReference type="Proteomes" id="UP001153069">
    <property type="component" value="Unassembled WGS sequence"/>
</dbReference>
<organism evidence="2 3">
    <name type="scientific">Seminavis robusta</name>
    <dbReference type="NCBI Taxonomy" id="568900"/>
    <lineage>
        <taxon>Eukaryota</taxon>
        <taxon>Sar</taxon>
        <taxon>Stramenopiles</taxon>
        <taxon>Ochrophyta</taxon>
        <taxon>Bacillariophyta</taxon>
        <taxon>Bacillariophyceae</taxon>
        <taxon>Bacillariophycidae</taxon>
        <taxon>Naviculales</taxon>
        <taxon>Naviculaceae</taxon>
        <taxon>Seminavis</taxon>
    </lineage>
</organism>
<feature type="region of interest" description="Disordered" evidence="1">
    <location>
        <begin position="1"/>
        <end position="72"/>
    </location>
</feature>
<dbReference type="EMBL" id="CAICTM010000887">
    <property type="protein sequence ID" value="CAB9517884.1"/>
    <property type="molecule type" value="Genomic_DNA"/>
</dbReference>
<reference evidence="2" key="1">
    <citation type="submission" date="2020-06" db="EMBL/GenBank/DDBJ databases">
        <authorList>
            <consortium name="Plant Systems Biology data submission"/>
        </authorList>
    </citation>
    <scope>NUCLEOTIDE SEQUENCE</scope>
    <source>
        <strain evidence="2">D6</strain>
    </source>
</reference>
<evidence type="ECO:0000313" key="2">
    <source>
        <dbReference type="EMBL" id="CAB9517884.1"/>
    </source>
</evidence>
<proteinExistence type="predicted"/>